<dbReference type="Gene3D" id="3.40.50.1240">
    <property type="entry name" value="Phosphoglycerate mutase-like"/>
    <property type="match status" value="1"/>
</dbReference>
<dbReference type="SMART" id="SM00855">
    <property type="entry name" value="PGAM"/>
    <property type="match status" value="1"/>
</dbReference>
<accession>A0A087E7A7</accession>
<dbReference type="Pfam" id="PF00300">
    <property type="entry name" value="His_Phos_1"/>
    <property type="match status" value="1"/>
</dbReference>
<dbReference type="EMBL" id="JGZR01000006">
    <property type="protein sequence ID" value="KFJ03658.1"/>
    <property type="molecule type" value="Genomic_DNA"/>
</dbReference>
<dbReference type="GO" id="GO:0101006">
    <property type="term" value="F:protein histidine phosphatase activity"/>
    <property type="evidence" value="ECO:0007669"/>
    <property type="project" value="TreeGrafter"/>
</dbReference>
<evidence type="ECO:0000256" key="3">
    <source>
        <dbReference type="PIRSR" id="PIRSR613078-3"/>
    </source>
</evidence>
<dbReference type="PANTHER" id="PTHR48100">
    <property type="entry name" value="BROAD-SPECIFICITY PHOSPHATASE YOR283W-RELATED"/>
    <property type="match status" value="1"/>
</dbReference>
<dbReference type="SUPFAM" id="SSF53254">
    <property type="entry name" value="Phosphoglycerate mutase-like"/>
    <property type="match status" value="1"/>
</dbReference>
<organism evidence="4 5">
    <name type="scientific">Bifidobacterium subtile</name>
    <dbReference type="NCBI Taxonomy" id="77635"/>
    <lineage>
        <taxon>Bacteria</taxon>
        <taxon>Bacillati</taxon>
        <taxon>Actinomycetota</taxon>
        <taxon>Actinomycetes</taxon>
        <taxon>Bifidobacteriales</taxon>
        <taxon>Bifidobacteriaceae</taxon>
        <taxon>Bifidobacterium</taxon>
    </lineage>
</organism>
<feature type="site" description="Transition state stabilizer" evidence="3">
    <location>
        <position position="185"/>
    </location>
</feature>
<keyword evidence="4" id="KW-0378">Hydrolase</keyword>
<feature type="binding site" evidence="2">
    <location>
        <begin position="34"/>
        <end position="35"/>
    </location>
    <ligand>
        <name>substrate</name>
    </ligand>
</feature>
<feature type="active site" description="Tele-phosphohistidine intermediate" evidence="1">
    <location>
        <position position="22"/>
    </location>
</feature>
<dbReference type="RefSeq" id="WP_024462987.1">
    <property type="nucleotide sequence ID" value="NZ_CP062939.1"/>
</dbReference>
<dbReference type="GO" id="GO:0070297">
    <property type="term" value="P:regulation of phosphorelay signal transduction system"/>
    <property type="evidence" value="ECO:0007669"/>
    <property type="project" value="TreeGrafter"/>
</dbReference>
<evidence type="ECO:0000256" key="2">
    <source>
        <dbReference type="PIRSR" id="PIRSR613078-2"/>
    </source>
</evidence>
<keyword evidence="5" id="KW-1185">Reference proteome</keyword>
<dbReference type="PANTHER" id="PTHR48100:SF15">
    <property type="entry name" value="SEDOHEPTULOSE 1,7-BISPHOSPHATASE"/>
    <property type="match status" value="1"/>
</dbReference>
<dbReference type="Proteomes" id="UP000029055">
    <property type="component" value="Unassembled WGS sequence"/>
</dbReference>
<gene>
    <name evidence="4" type="ORF">BISU_0131</name>
</gene>
<protein>
    <submittedName>
        <fullName evidence="4">Fructose-2,6-bisphosphatase</fullName>
        <ecNumber evidence="4">3.1.3.37</ecNumber>
    </submittedName>
</protein>
<feature type="active site" description="Proton donor/acceptor" evidence="1">
    <location>
        <position position="96"/>
    </location>
</feature>
<evidence type="ECO:0000256" key="1">
    <source>
        <dbReference type="PIRSR" id="PIRSR613078-1"/>
    </source>
</evidence>
<dbReference type="AlphaFoldDB" id="A0A087E7A7"/>
<dbReference type="eggNOG" id="COG0406">
    <property type="taxonomic scope" value="Bacteria"/>
</dbReference>
<feature type="binding site" evidence="2">
    <location>
        <begin position="96"/>
        <end position="99"/>
    </location>
    <ligand>
        <name>substrate</name>
    </ligand>
</feature>
<proteinExistence type="predicted"/>
<evidence type="ECO:0000313" key="5">
    <source>
        <dbReference type="Proteomes" id="UP000029055"/>
    </source>
</evidence>
<reference evidence="4 5" key="1">
    <citation type="submission" date="2014-03" db="EMBL/GenBank/DDBJ databases">
        <title>Genomics of Bifidobacteria.</title>
        <authorList>
            <person name="Ventura M."/>
            <person name="Milani C."/>
            <person name="Lugli G.A."/>
        </authorList>
    </citation>
    <scope>NUCLEOTIDE SEQUENCE [LARGE SCALE GENOMIC DNA]</scope>
    <source>
        <strain evidence="4 5">LMG 11597</strain>
    </source>
</reference>
<sequence>MSDFQTSGNGASRAGHLVLLRHGETAWSVSGQHTGRTDLPLTGVGERQAVEAGARIRKAYPDGFGAYVFSSPLGRAKQTAQCAGFDDARICAGLAEWDYGRAEGRTRAQLSEALGRNWDLWSDGTESLGPELEGDHIETLPSGQQVNVHNGPGETIAQAAARAAEVAQEMLPMILAGQDVLLVAHAHILRILTTQWLGLDPHMAKMLRLDTAHYSSLGVYKGDRVIEHWNV</sequence>
<name>A0A087E7A7_9BIFI</name>
<dbReference type="CDD" id="cd07067">
    <property type="entry name" value="HP_PGM_like"/>
    <property type="match status" value="1"/>
</dbReference>
<dbReference type="STRING" id="77635.BISU_0131"/>
<dbReference type="OrthoDB" id="4697614at2"/>
<evidence type="ECO:0000313" key="4">
    <source>
        <dbReference type="EMBL" id="KFJ03658.1"/>
    </source>
</evidence>
<dbReference type="EC" id="3.1.3.37" evidence="4"/>
<dbReference type="InterPro" id="IPR029033">
    <property type="entry name" value="His_PPase_superfam"/>
</dbReference>
<feature type="binding site" evidence="2">
    <location>
        <position position="75"/>
    </location>
    <ligand>
        <name>substrate</name>
    </ligand>
</feature>
<dbReference type="GO" id="GO:0050278">
    <property type="term" value="F:sedoheptulose-bisphosphatase activity"/>
    <property type="evidence" value="ECO:0007669"/>
    <property type="project" value="UniProtKB-EC"/>
</dbReference>
<comment type="caution">
    <text evidence="4">The sequence shown here is derived from an EMBL/GenBank/DDBJ whole genome shotgun (WGS) entry which is preliminary data.</text>
</comment>
<dbReference type="InterPro" id="IPR013078">
    <property type="entry name" value="His_Pase_superF_clade-1"/>
</dbReference>
<dbReference type="InterPro" id="IPR050275">
    <property type="entry name" value="PGM_Phosphatase"/>
</dbReference>